<evidence type="ECO:0000256" key="6">
    <source>
        <dbReference type="SAM" id="Phobius"/>
    </source>
</evidence>
<feature type="transmembrane region" description="Helical" evidence="6">
    <location>
        <begin position="158"/>
        <end position="176"/>
    </location>
</feature>
<feature type="transmembrane region" description="Helical" evidence="6">
    <location>
        <begin position="401"/>
        <end position="419"/>
    </location>
</feature>
<dbReference type="PANTHER" id="PTHR30250:SF26">
    <property type="entry name" value="PSMA PROTEIN"/>
    <property type="match status" value="1"/>
</dbReference>
<evidence type="ECO:0000256" key="2">
    <source>
        <dbReference type="ARBA" id="ARBA00022475"/>
    </source>
</evidence>
<feature type="transmembrane region" description="Helical" evidence="6">
    <location>
        <begin position="125"/>
        <end position="146"/>
    </location>
</feature>
<feature type="transmembrane region" description="Helical" evidence="6">
    <location>
        <begin position="374"/>
        <end position="395"/>
    </location>
</feature>
<dbReference type="RefSeq" id="WP_308456211.1">
    <property type="nucleotide sequence ID" value="NZ_JAJEQM010000006.1"/>
</dbReference>
<proteinExistence type="predicted"/>
<feature type="transmembrane region" description="Helical" evidence="6">
    <location>
        <begin position="40"/>
        <end position="59"/>
    </location>
</feature>
<evidence type="ECO:0000313" key="7">
    <source>
        <dbReference type="EMBL" id="MCC2210281.1"/>
    </source>
</evidence>
<keyword evidence="4 6" id="KW-1133">Transmembrane helix</keyword>
<keyword evidence="5 6" id="KW-0472">Membrane</keyword>
<gene>
    <name evidence="7" type="ORF">LKE05_05685</name>
</gene>
<accession>A0AAE3DYL2</accession>
<organism evidence="7 8">
    <name type="scientific">Hominilimicola fabiformis</name>
    <dbReference type="NCBI Taxonomy" id="2885356"/>
    <lineage>
        <taxon>Bacteria</taxon>
        <taxon>Bacillati</taxon>
        <taxon>Bacillota</taxon>
        <taxon>Clostridia</taxon>
        <taxon>Eubacteriales</taxon>
        <taxon>Oscillospiraceae</taxon>
        <taxon>Hominilimicola</taxon>
    </lineage>
</organism>
<name>A0AAE3DYL2_9FIRM</name>
<dbReference type="InterPro" id="IPR050833">
    <property type="entry name" value="Poly_Biosynth_Transport"/>
</dbReference>
<comment type="subcellular location">
    <subcellularLocation>
        <location evidence="1">Cell membrane</location>
        <topology evidence="1">Multi-pass membrane protein</topology>
    </subcellularLocation>
</comment>
<feature type="transmembrane region" description="Helical" evidence="6">
    <location>
        <begin position="182"/>
        <end position="204"/>
    </location>
</feature>
<reference evidence="7 8" key="1">
    <citation type="submission" date="2021-10" db="EMBL/GenBank/DDBJ databases">
        <title>Anaerobic single-cell dispensing facilitates the cultivation of human gut bacteria.</title>
        <authorList>
            <person name="Afrizal A."/>
        </authorList>
    </citation>
    <scope>NUCLEOTIDE SEQUENCE [LARGE SCALE GENOMIC DNA]</scope>
    <source>
        <strain evidence="7 8">CLA-AA-H232</strain>
    </source>
</reference>
<feature type="transmembrane region" description="Helical" evidence="6">
    <location>
        <begin position="310"/>
        <end position="328"/>
    </location>
</feature>
<feature type="transmembrane region" description="Helical" evidence="6">
    <location>
        <begin position="434"/>
        <end position="454"/>
    </location>
</feature>
<dbReference type="PANTHER" id="PTHR30250">
    <property type="entry name" value="PST FAMILY PREDICTED COLANIC ACID TRANSPORTER"/>
    <property type="match status" value="1"/>
</dbReference>
<feature type="transmembrane region" description="Helical" evidence="6">
    <location>
        <begin position="340"/>
        <end position="362"/>
    </location>
</feature>
<protein>
    <submittedName>
        <fullName evidence="7">Oligosaccharide flippase family protein</fullName>
    </submittedName>
</protein>
<dbReference type="EMBL" id="JAJEQM010000006">
    <property type="protein sequence ID" value="MCC2210281.1"/>
    <property type="molecule type" value="Genomic_DNA"/>
</dbReference>
<feature type="transmembrane region" description="Helical" evidence="6">
    <location>
        <begin position="80"/>
        <end position="105"/>
    </location>
</feature>
<evidence type="ECO:0000256" key="1">
    <source>
        <dbReference type="ARBA" id="ARBA00004651"/>
    </source>
</evidence>
<feature type="transmembrane region" description="Helical" evidence="6">
    <location>
        <begin position="460"/>
        <end position="482"/>
    </location>
</feature>
<dbReference type="Pfam" id="PF01943">
    <property type="entry name" value="Polysacc_synt"/>
    <property type="match status" value="1"/>
</dbReference>
<keyword evidence="3 6" id="KW-0812">Transmembrane</keyword>
<comment type="caution">
    <text evidence="7">The sequence shown here is derived from an EMBL/GenBank/DDBJ whole genome shotgun (WGS) entry which is preliminary data.</text>
</comment>
<sequence length="492" mass="55155">MRNLKSGFILSYISIFIQSIISILYTPVMLRLLGESNYGLLQLAVSTMSSLSILSFGFGSSYMRFYSQYKADNDNNAISVLNGMFTIIFISVSILSLIVGGFITMNTSTLFGKSMTASEIKLLKTLLGIMTVNLAFTFPCSISDSYIIAQERFSFQKILIIISSLLNPMLTFPLLIMGQGAISVAICITAITVIKLLCGMVYCIKKLNMRFCFAFDKNVFKQLSVFSFFVFLNIISDQINWNVDKILLGIFSGAKNVAVYSVGSQFNGYFLTFSYALSSLMTPKAHTLIANHADNRETSKFFASFGRVQFVVMAYIYLMIIAVGKPFIKLWSGIDSNIPYYTALLLISPLLVTSIQSIGIEIQRAKDMHKFRSVLYFAIAAINIAVSIPLCIKFGELGCAFGTSLSLVVGNIIIMNIYYHKRVGLDIKYFWKEIFKFIPSLIIPILTIIVIRHFVSDNLFSIALCGIIFTIFYAVSMWFLGLNQNEKNLYKK</sequence>
<evidence type="ECO:0000313" key="8">
    <source>
        <dbReference type="Proteomes" id="UP001198242"/>
    </source>
</evidence>
<dbReference type="InterPro" id="IPR002797">
    <property type="entry name" value="Polysacc_synth"/>
</dbReference>
<dbReference type="GO" id="GO:0005886">
    <property type="term" value="C:plasma membrane"/>
    <property type="evidence" value="ECO:0007669"/>
    <property type="project" value="UniProtKB-SubCell"/>
</dbReference>
<evidence type="ECO:0000256" key="3">
    <source>
        <dbReference type="ARBA" id="ARBA00022692"/>
    </source>
</evidence>
<evidence type="ECO:0000256" key="4">
    <source>
        <dbReference type="ARBA" id="ARBA00022989"/>
    </source>
</evidence>
<dbReference type="Proteomes" id="UP001198242">
    <property type="component" value="Unassembled WGS sequence"/>
</dbReference>
<keyword evidence="8" id="KW-1185">Reference proteome</keyword>
<feature type="transmembrane region" description="Helical" evidence="6">
    <location>
        <begin position="7"/>
        <end position="28"/>
    </location>
</feature>
<dbReference type="AlphaFoldDB" id="A0AAE3DYL2"/>
<keyword evidence="2" id="KW-1003">Cell membrane</keyword>
<evidence type="ECO:0000256" key="5">
    <source>
        <dbReference type="ARBA" id="ARBA00023136"/>
    </source>
</evidence>